<comment type="caution">
    <text evidence="1">The sequence shown here is derived from an EMBL/GenBank/DDBJ whole genome shotgun (WGS) entry which is preliminary data.</text>
</comment>
<name>A0A2S9XJH6_9BACT</name>
<gene>
    <name evidence="1" type="ORF">ENSA5_46730</name>
</gene>
<reference evidence="1 2" key="1">
    <citation type="submission" date="2018-03" db="EMBL/GenBank/DDBJ databases">
        <title>Draft Genome Sequences of the Obligatory Marine Myxobacteria Enhygromyxa salina SWB005.</title>
        <authorList>
            <person name="Poehlein A."/>
            <person name="Moghaddam J.A."/>
            <person name="Harms H."/>
            <person name="Alanjari M."/>
            <person name="Koenig G.M."/>
            <person name="Daniel R."/>
            <person name="Schaeberle T.F."/>
        </authorList>
    </citation>
    <scope>NUCLEOTIDE SEQUENCE [LARGE SCALE GENOMIC DNA]</scope>
    <source>
        <strain evidence="1 2">SWB005</strain>
    </source>
</reference>
<proteinExistence type="predicted"/>
<dbReference type="Proteomes" id="UP000237968">
    <property type="component" value="Unassembled WGS sequence"/>
</dbReference>
<sequence length="152" mass="15840">MTSKAPVSPRDPVSIVSTPVDHVARINEVVKLLVAGLRDAYGLNELEQSLAQAVLFGSTSRAIAGQLGVDEGAALGAIQKLLARTNTDGRGGLMRLALRLAGERERADVPIASASGLAPSRSSCGRDPKVTRVTATRSRYAGAWPVAPARIS</sequence>
<dbReference type="AlphaFoldDB" id="A0A2S9XJH6"/>
<dbReference type="RefSeq" id="WP_146156028.1">
    <property type="nucleotide sequence ID" value="NZ_PVNK01000203.1"/>
</dbReference>
<evidence type="ECO:0000313" key="1">
    <source>
        <dbReference type="EMBL" id="PRP92841.1"/>
    </source>
</evidence>
<organism evidence="1 2">
    <name type="scientific">Enhygromyxa salina</name>
    <dbReference type="NCBI Taxonomy" id="215803"/>
    <lineage>
        <taxon>Bacteria</taxon>
        <taxon>Pseudomonadati</taxon>
        <taxon>Myxococcota</taxon>
        <taxon>Polyangia</taxon>
        <taxon>Nannocystales</taxon>
        <taxon>Nannocystaceae</taxon>
        <taxon>Enhygromyxa</taxon>
    </lineage>
</organism>
<accession>A0A2S9XJH6</accession>
<dbReference type="OrthoDB" id="9857699at2"/>
<evidence type="ECO:0000313" key="2">
    <source>
        <dbReference type="Proteomes" id="UP000237968"/>
    </source>
</evidence>
<dbReference type="EMBL" id="PVNK01000203">
    <property type="protein sequence ID" value="PRP92841.1"/>
    <property type="molecule type" value="Genomic_DNA"/>
</dbReference>
<keyword evidence="2" id="KW-1185">Reference proteome</keyword>
<protein>
    <submittedName>
        <fullName evidence="1">Uncharacterized protein</fullName>
    </submittedName>
</protein>